<accession>A0A101I3U6</accession>
<evidence type="ECO:0000313" key="2">
    <source>
        <dbReference type="Proteomes" id="UP000053467"/>
    </source>
</evidence>
<gene>
    <name evidence="1" type="ORF">XE03_0136</name>
</gene>
<dbReference type="Proteomes" id="UP000053467">
    <property type="component" value="Unassembled WGS sequence"/>
</dbReference>
<name>A0A101I3U6_UNCT6</name>
<comment type="caution">
    <text evidence="1">The sequence shown here is derived from an EMBL/GenBank/DDBJ whole genome shotgun (WGS) entry which is preliminary data.</text>
</comment>
<protein>
    <recommendedName>
        <fullName evidence="3">DUF5723 domain-containing protein</fullName>
    </recommendedName>
</protein>
<evidence type="ECO:0008006" key="3">
    <source>
        <dbReference type="Google" id="ProtNLM"/>
    </source>
</evidence>
<dbReference type="EMBL" id="LGGX01000001">
    <property type="protein sequence ID" value="KUK88130.1"/>
    <property type="molecule type" value="Genomic_DNA"/>
</dbReference>
<sequence length="292" mass="32936">MKKIILIFIISFLTFIYSFAAFEYIPGNVQTKGMSYATTGMLSGIDNITVNPASIMGLEKYQVSVSYENLYRFIHAASLSGGYFSNYGNIGLKYSELFVIGDYSNGDSLISSNTRLQTERVVQLTYGLEFNDVIFLGTNLNFLFIEQKMEGVDANNNIFYSADFGIIGKIYDRWFLGLAVSNFTDTYIVGAMSNQRYYITRKVSAGLTFLPYQSLTTNFDVSKVSGEPTSFGFSLKYQMIKNLFTIYSGVRNYPTNLGIGFEMKIKNISIDYGYTTVVNLPSRNHIQLSYSF</sequence>
<evidence type="ECO:0000313" key="1">
    <source>
        <dbReference type="EMBL" id="KUK88130.1"/>
    </source>
</evidence>
<organism evidence="1 2">
    <name type="scientific">candidate division TA06 bacterium 34_109</name>
    <dbReference type="NCBI Taxonomy" id="1635277"/>
    <lineage>
        <taxon>Bacteria</taxon>
        <taxon>Bacteria division TA06</taxon>
    </lineage>
</organism>
<reference evidence="2" key="1">
    <citation type="journal article" date="2015" name="MBio">
        <title>Genome-Resolved Metagenomic Analysis Reveals Roles for Candidate Phyla and Other Microbial Community Members in Biogeochemical Transformations in Oil Reservoirs.</title>
        <authorList>
            <person name="Hu P."/>
            <person name="Tom L."/>
            <person name="Singh A."/>
            <person name="Thomas B.C."/>
            <person name="Baker B.J."/>
            <person name="Piceno Y.M."/>
            <person name="Andersen G.L."/>
            <person name="Banfield J.F."/>
        </authorList>
    </citation>
    <scope>NUCLEOTIDE SEQUENCE [LARGE SCALE GENOMIC DNA]</scope>
</reference>
<dbReference type="AlphaFoldDB" id="A0A101I3U6"/>
<proteinExistence type="predicted"/>